<reference evidence="6 7" key="1">
    <citation type="submission" date="2016-06" db="EMBL/GenBank/DDBJ databases">
        <title>Draft genome of Moraxella lacunata CCUG 57757A.</title>
        <authorList>
            <person name="Salva-Serra F."/>
            <person name="Engstrom-Jakobsson H."/>
            <person name="Thorell K."/>
            <person name="Gonzales-Siles L."/>
            <person name="Karlsson R."/>
            <person name="Boulund F."/>
            <person name="Engstrand L."/>
            <person name="Kristiansson E."/>
            <person name="Moore E."/>
        </authorList>
    </citation>
    <scope>NUCLEOTIDE SEQUENCE [LARGE SCALE GENOMIC DNA]</scope>
    <source>
        <strain evidence="6 7">CCUG 57757A</strain>
    </source>
</reference>
<dbReference type="Pfam" id="PF00126">
    <property type="entry name" value="HTH_1"/>
    <property type="match status" value="1"/>
</dbReference>
<dbReference type="Pfam" id="PF03466">
    <property type="entry name" value="LysR_substrate"/>
    <property type="match status" value="1"/>
</dbReference>
<dbReference type="GO" id="GO:0003677">
    <property type="term" value="F:DNA binding"/>
    <property type="evidence" value="ECO:0007669"/>
    <property type="project" value="UniProtKB-KW"/>
</dbReference>
<evidence type="ECO:0000313" key="7">
    <source>
        <dbReference type="Proteomes" id="UP000092607"/>
    </source>
</evidence>
<dbReference type="InterPro" id="IPR011991">
    <property type="entry name" value="ArsR-like_HTH"/>
</dbReference>
<dbReference type="InterPro" id="IPR036388">
    <property type="entry name" value="WH-like_DNA-bd_sf"/>
</dbReference>
<feature type="domain" description="HTH lysR-type" evidence="5">
    <location>
        <begin position="1"/>
        <end position="58"/>
    </location>
</feature>
<dbReference type="InterPro" id="IPR036390">
    <property type="entry name" value="WH_DNA-bd_sf"/>
</dbReference>
<keyword evidence="2" id="KW-0805">Transcription regulation</keyword>
<dbReference type="InterPro" id="IPR005119">
    <property type="entry name" value="LysR_subst-bd"/>
</dbReference>
<dbReference type="OrthoDB" id="5289754at2"/>
<dbReference type="PROSITE" id="PS50931">
    <property type="entry name" value="HTH_LYSR"/>
    <property type="match status" value="1"/>
</dbReference>
<evidence type="ECO:0000259" key="5">
    <source>
        <dbReference type="PROSITE" id="PS50931"/>
    </source>
</evidence>
<dbReference type="PRINTS" id="PR00039">
    <property type="entry name" value="HTHLYSR"/>
</dbReference>
<dbReference type="EMBL" id="LZMS01000058">
    <property type="protein sequence ID" value="OBX62885.1"/>
    <property type="molecule type" value="Genomic_DNA"/>
</dbReference>
<keyword evidence="4" id="KW-0804">Transcription</keyword>
<dbReference type="GO" id="GO:0032993">
    <property type="term" value="C:protein-DNA complex"/>
    <property type="evidence" value="ECO:0007669"/>
    <property type="project" value="TreeGrafter"/>
</dbReference>
<dbReference type="SUPFAM" id="SSF53850">
    <property type="entry name" value="Periplasmic binding protein-like II"/>
    <property type="match status" value="1"/>
</dbReference>
<dbReference type="PANTHER" id="PTHR30346">
    <property type="entry name" value="TRANSCRIPTIONAL DUAL REGULATOR HCAR-RELATED"/>
    <property type="match status" value="1"/>
</dbReference>
<dbReference type="Gene3D" id="3.40.190.10">
    <property type="entry name" value="Periplasmic binding protein-like II"/>
    <property type="match status" value="2"/>
</dbReference>
<evidence type="ECO:0000313" key="6">
    <source>
        <dbReference type="EMBL" id="OBX62885.1"/>
    </source>
</evidence>
<organism evidence="6 7">
    <name type="scientific">Moraxella lacunata</name>
    <dbReference type="NCBI Taxonomy" id="477"/>
    <lineage>
        <taxon>Bacteria</taxon>
        <taxon>Pseudomonadati</taxon>
        <taxon>Pseudomonadota</taxon>
        <taxon>Gammaproteobacteria</taxon>
        <taxon>Moraxellales</taxon>
        <taxon>Moraxellaceae</taxon>
        <taxon>Moraxella</taxon>
    </lineage>
</organism>
<dbReference type="InterPro" id="IPR000847">
    <property type="entry name" value="LysR_HTH_N"/>
</dbReference>
<evidence type="ECO:0000256" key="2">
    <source>
        <dbReference type="ARBA" id="ARBA00023015"/>
    </source>
</evidence>
<comment type="caution">
    <text evidence="6">The sequence shown here is derived from an EMBL/GenBank/DDBJ whole genome shotgun (WGS) entry which is preliminary data.</text>
</comment>
<sequence length="321" mass="36122">MTLLQLNAFVKLAQSGNVSQSAQALGISQPTLSRHIAKLEEELSVALFERHHRPMRLTDAGAFFYERMAISLADMTQTISMTQNFYQPKPNVLTIGFVASILYGRLPTIVAMLKQNVPELDVRLVEIGSEEQPQALQSGQIDVGFGRFLYQDHFVHQRFLRQEKLVVAMLHTHLLADMEVPISLSQLVGESIILYHRTPMTLAPNYTQDPILHLFHQYHLYPKNTPKARDIQIALGLVSAGEGMTLVPESLSTVRSHQIAYLPLADHAVSPIYLNTLTTAQHPHISALLNAIHAVYDDKFVTKYVKLIRIILDLINNYAKN</sequence>
<dbReference type="GO" id="GO:0003700">
    <property type="term" value="F:DNA-binding transcription factor activity"/>
    <property type="evidence" value="ECO:0007669"/>
    <property type="project" value="InterPro"/>
</dbReference>
<dbReference type="AlphaFoldDB" id="A0A1B8Q292"/>
<dbReference type="SUPFAM" id="SSF46785">
    <property type="entry name" value="Winged helix' DNA-binding domain"/>
    <property type="match status" value="1"/>
</dbReference>
<comment type="similarity">
    <text evidence="1">Belongs to the LysR transcriptional regulatory family.</text>
</comment>
<keyword evidence="3" id="KW-0238">DNA-binding</keyword>
<gene>
    <name evidence="6" type="ORF">A9309_06860</name>
</gene>
<evidence type="ECO:0000256" key="4">
    <source>
        <dbReference type="ARBA" id="ARBA00023163"/>
    </source>
</evidence>
<proteinExistence type="inferred from homology"/>
<dbReference type="PANTHER" id="PTHR30346:SF17">
    <property type="entry name" value="LYSR FAMILY TRANSCRIPTIONAL REGULATOR"/>
    <property type="match status" value="1"/>
</dbReference>
<protein>
    <recommendedName>
        <fullName evidence="5">HTH lysR-type domain-containing protein</fullName>
    </recommendedName>
</protein>
<dbReference type="FunFam" id="1.10.10.10:FF:000001">
    <property type="entry name" value="LysR family transcriptional regulator"/>
    <property type="match status" value="1"/>
</dbReference>
<evidence type="ECO:0000256" key="3">
    <source>
        <dbReference type="ARBA" id="ARBA00023125"/>
    </source>
</evidence>
<evidence type="ECO:0000256" key="1">
    <source>
        <dbReference type="ARBA" id="ARBA00009437"/>
    </source>
</evidence>
<dbReference type="Proteomes" id="UP000092607">
    <property type="component" value="Unassembled WGS sequence"/>
</dbReference>
<dbReference type="Gene3D" id="1.10.10.10">
    <property type="entry name" value="Winged helix-like DNA-binding domain superfamily/Winged helix DNA-binding domain"/>
    <property type="match status" value="1"/>
</dbReference>
<dbReference type="CDD" id="cd00090">
    <property type="entry name" value="HTH_ARSR"/>
    <property type="match status" value="1"/>
</dbReference>
<accession>A0A1B8Q292</accession>
<name>A0A1B8Q292_MORLA</name>